<dbReference type="EMBL" id="LSRL02000195">
    <property type="protein sequence ID" value="TDG42846.1"/>
    <property type="molecule type" value="Genomic_DNA"/>
</dbReference>
<evidence type="ECO:0000256" key="1">
    <source>
        <dbReference type="ARBA" id="ARBA00005361"/>
    </source>
</evidence>
<accession>A0A484B212</accession>
<proteinExistence type="inferred from homology"/>
<dbReference type="STRING" id="7232.A0A484B212"/>
<dbReference type="Proteomes" id="UP000295192">
    <property type="component" value="Unassembled WGS sequence"/>
</dbReference>
<dbReference type="OrthoDB" id="10260741at2759"/>
<dbReference type="GO" id="GO:0045505">
    <property type="term" value="F:dynein intermediate chain binding"/>
    <property type="evidence" value="ECO:0007669"/>
    <property type="project" value="TreeGrafter"/>
</dbReference>
<evidence type="ECO:0000313" key="3">
    <source>
        <dbReference type="EMBL" id="TDG42846.1"/>
    </source>
</evidence>
<dbReference type="GO" id="GO:0005868">
    <property type="term" value="C:cytoplasmic dynein complex"/>
    <property type="evidence" value="ECO:0007669"/>
    <property type="project" value="TreeGrafter"/>
</dbReference>
<reference evidence="3 4" key="1">
    <citation type="journal article" date="2019" name="J. Hered.">
        <title>An Improved Genome Assembly for Drosophila navojoa, the Basal Species in the mojavensis Cluster.</title>
        <authorList>
            <person name="Vanderlinde T."/>
            <person name="Dupim E.G."/>
            <person name="Nazario-Yepiz N.O."/>
            <person name="Carvalho A.B."/>
        </authorList>
    </citation>
    <scope>NUCLEOTIDE SEQUENCE [LARGE SCALE GENOMIC DNA]</scope>
    <source>
        <strain evidence="3">Navoj_Jal97</strain>
        <tissue evidence="3">Whole organism</tissue>
    </source>
</reference>
<dbReference type="PANTHER" id="PTHR21255">
    <property type="entry name" value="T-COMPLEX-ASSOCIATED-TESTIS-EXPRESSED 1/ DYNEIN LIGHT CHAIN"/>
    <property type="match status" value="1"/>
</dbReference>
<evidence type="ECO:0008006" key="5">
    <source>
        <dbReference type="Google" id="ProtNLM"/>
    </source>
</evidence>
<feature type="region of interest" description="Disordered" evidence="2">
    <location>
        <begin position="1"/>
        <end position="20"/>
    </location>
</feature>
<dbReference type="CDD" id="cd21459">
    <property type="entry name" value="DLC-like_TCTEX1D2"/>
    <property type="match status" value="1"/>
</dbReference>
<name>A0A484B212_DRONA</name>
<dbReference type="GO" id="GO:0005737">
    <property type="term" value="C:cytoplasm"/>
    <property type="evidence" value="ECO:0007669"/>
    <property type="project" value="TreeGrafter"/>
</dbReference>
<evidence type="ECO:0000256" key="2">
    <source>
        <dbReference type="SAM" id="MobiDB-lite"/>
    </source>
</evidence>
<keyword evidence="4" id="KW-1185">Reference proteome</keyword>
<dbReference type="OMA" id="MGPAFGC"/>
<dbReference type="PANTHER" id="PTHR21255:SF7">
    <property type="entry name" value="DYNEIN LIGHT CHAIN TCTEX-TYPE PROTEIN 2B"/>
    <property type="match status" value="1"/>
</dbReference>
<dbReference type="GO" id="GO:0007018">
    <property type="term" value="P:microtubule-based movement"/>
    <property type="evidence" value="ECO:0007669"/>
    <property type="project" value="TreeGrafter"/>
</dbReference>
<dbReference type="Pfam" id="PF03645">
    <property type="entry name" value="Tctex-1"/>
    <property type="match status" value="1"/>
</dbReference>
<evidence type="ECO:0000313" key="4">
    <source>
        <dbReference type="Proteomes" id="UP000295192"/>
    </source>
</evidence>
<protein>
    <recommendedName>
        <fullName evidence="5">Dynein light chain</fullName>
    </recommendedName>
</protein>
<gene>
    <name evidence="3" type="ORF">AWZ03_010755</name>
</gene>
<dbReference type="Gene3D" id="3.30.1140.40">
    <property type="entry name" value="Tctex-1"/>
    <property type="match status" value="1"/>
</dbReference>
<comment type="similarity">
    <text evidence="1">Belongs to the dynein light chain Tctex-type family.</text>
</comment>
<dbReference type="InterPro" id="IPR005334">
    <property type="entry name" value="Tctex-1-like"/>
</dbReference>
<comment type="caution">
    <text evidence="3">The sequence shown here is derived from an EMBL/GenBank/DDBJ whole genome shotgun (WGS) entry which is preliminary data.</text>
</comment>
<sequence>MPVSVLNESDSDSERHSEAQPATDVTIYNAYDMGPAFGCKFPVPFIRFMVERVMSEKLKGKVYQMDTAAKLTRDVADGVNLKMKGFCLQHRYKHVVNVCLYQQTGAGFFYGFRAVWDTLSDDYISMSIDVGSFICIVSVFGCYQY</sequence>
<dbReference type="InterPro" id="IPR038586">
    <property type="entry name" value="Tctex-1-like_sf"/>
</dbReference>
<dbReference type="AlphaFoldDB" id="A0A484B212"/>
<organism evidence="3 4">
    <name type="scientific">Drosophila navojoa</name>
    <name type="common">Fruit fly</name>
    <dbReference type="NCBI Taxonomy" id="7232"/>
    <lineage>
        <taxon>Eukaryota</taxon>
        <taxon>Metazoa</taxon>
        <taxon>Ecdysozoa</taxon>
        <taxon>Arthropoda</taxon>
        <taxon>Hexapoda</taxon>
        <taxon>Insecta</taxon>
        <taxon>Pterygota</taxon>
        <taxon>Neoptera</taxon>
        <taxon>Endopterygota</taxon>
        <taxon>Diptera</taxon>
        <taxon>Brachycera</taxon>
        <taxon>Muscomorpha</taxon>
        <taxon>Ephydroidea</taxon>
        <taxon>Drosophilidae</taxon>
        <taxon>Drosophila</taxon>
    </lineage>
</organism>